<dbReference type="Proteomes" id="UP000001292">
    <property type="component" value="Unassembled WGS sequence"/>
</dbReference>
<feature type="signal peptide" evidence="2">
    <location>
        <begin position="1"/>
        <end position="21"/>
    </location>
</feature>
<keyword evidence="4" id="KW-1185">Reference proteome</keyword>
<dbReference type="HOGENOM" id="CLU_2624655_0_0_1"/>
<sequence length="78" mass="8950">MTRGSCILSLVLAYCAFPAEQNGQRRWSLLFYTDVSRFYGSFFFASGNPPFWNSENRHATPRTGKQRTSPGKQIGFHR</sequence>
<reference evidence="3 4" key="1">
    <citation type="journal article" date="2007" name="Nature">
        <title>Evolution of genes and genomes on the Drosophila phylogeny.</title>
        <authorList>
            <consortium name="Drosophila 12 Genomes Consortium"/>
            <person name="Clark A.G."/>
            <person name="Eisen M.B."/>
            <person name="Smith D.R."/>
            <person name="Bergman C.M."/>
            <person name="Oliver B."/>
            <person name="Markow T.A."/>
            <person name="Kaufman T.C."/>
            <person name="Kellis M."/>
            <person name="Gelbart W."/>
            <person name="Iyer V.N."/>
            <person name="Pollard D.A."/>
            <person name="Sackton T.B."/>
            <person name="Larracuente A.M."/>
            <person name="Singh N.D."/>
            <person name="Abad J.P."/>
            <person name="Abt D.N."/>
            <person name="Adryan B."/>
            <person name="Aguade M."/>
            <person name="Akashi H."/>
            <person name="Anderson W.W."/>
            <person name="Aquadro C.F."/>
            <person name="Ardell D.H."/>
            <person name="Arguello R."/>
            <person name="Artieri C.G."/>
            <person name="Barbash D.A."/>
            <person name="Barker D."/>
            <person name="Barsanti P."/>
            <person name="Batterham P."/>
            <person name="Batzoglou S."/>
            <person name="Begun D."/>
            <person name="Bhutkar A."/>
            <person name="Blanco E."/>
            <person name="Bosak S.A."/>
            <person name="Bradley R.K."/>
            <person name="Brand A.D."/>
            <person name="Brent M.R."/>
            <person name="Brooks A.N."/>
            <person name="Brown R.H."/>
            <person name="Butlin R.K."/>
            <person name="Caggese C."/>
            <person name="Calvi B.R."/>
            <person name="Bernardo de Carvalho A."/>
            <person name="Caspi A."/>
            <person name="Castrezana S."/>
            <person name="Celniker S.E."/>
            <person name="Chang J.L."/>
            <person name="Chapple C."/>
            <person name="Chatterji S."/>
            <person name="Chinwalla A."/>
            <person name="Civetta A."/>
            <person name="Clifton S.W."/>
            <person name="Comeron J.M."/>
            <person name="Costello J.C."/>
            <person name="Coyne J.A."/>
            <person name="Daub J."/>
            <person name="David R.G."/>
            <person name="Delcher A.L."/>
            <person name="Delehaunty K."/>
            <person name="Do C.B."/>
            <person name="Ebling H."/>
            <person name="Edwards K."/>
            <person name="Eickbush T."/>
            <person name="Evans J.D."/>
            <person name="Filipski A."/>
            <person name="Findeiss S."/>
            <person name="Freyhult E."/>
            <person name="Fulton L."/>
            <person name="Fulton R."/>
            <person name="Garcia A.C."/>
            <person name="Gardiner A."/>
            <person name="Garfield D.A."/>
            <person name="Garvin B.E."/>
            <person name="Gibson G."/>
            <person name="Gilbert D."/>
            <person name="Gnerre S."/>
            <person name="Godfrey J."/>
            <person name="Good R."/>
            <person name="Gotea V."/>
            <person name="Gravely B."/>
            <person name="Greenberg A.J."/>
            <person name="Griffiths-Jones S."/>
            <person name="Gross S."/>
            <person name="Guigo R."/>
            <person name="Gustafson E.A."/>
            <person name="Haerty W."/>
            <person name="Hahn M.W."/>
            <person name="Halligan D.L."/>
            <person name="Halpern A.L."/>
            <person name="Halter G.M."/>
            <person name="Han M.V."/>
            <person name="Heger A."/>
            <person name="Hillier L."/>
            <person name="Hinrichs A.S."/>
            <person name="Holmes I."/>
            <person name="Hoskins R.A."/>
            <person name="Hubisz M.J."/>
            <person name="Hultmark D."/>
            <person name="Huntley M.A."/>
            <person name="Jaffe D.B."/>
            <person name="Jagadeeshan S."/>
            <person name="Jeck W.R."/>
            <person name="Johnson J."/>
            <person name="Jones C.D."/>
            <person name="Jordan W.C."/>
            <person name="Karpen G.H."/>
            <person name="Kataoka E."/>
            <person name="Keightley P.D."/>
            <person name="Kheradpour P."/>
            <person name="Kirkness E.F."/>
            <person name="Koerich L.B."/>
            <person name="Kristiansen K."/>
            <person name="Kudrna D."/>
            <person name="Kulathinal R.J."/>
            <person name="Kumar S."/>
            <person name="Kwok R."/>
            <person name="Lander E."/>
            <person name="Langley C.H."/>
            <person name="Lapoint R."/>
            <person name="Lazzaro B.P."/>
            <person name="Lee S.J."/>
            <person name="Levesque L."/>
            <person name="Li R."/>
            <person name="Lin C.F."/>
            <person name="Lin M.F."/>
            <person name="Lindblad-Toh K."/>
            <person name="Llopart A."/>
            <person name="Long M."/>
            <person name="Low L."/>
            <person name="Lozovsky E."/>
            <person name="Lu J."/>
            <person name="Luo M."/>
            <person name="Machado C.A."/>
            <person name="Makalowski W."/>
            <person name="Marzo M."/>
            <person name="Matsuda M."/>
            <person name="Matzkin L."/>
            <person name="McAllister B."/>
            <person name="McBride C.S."/>
            <person name="McKernan B."/>
            <person name="McKernan K."/>
            <person name="Mendez-Lago M."/>
            <person name="Minx P."/>
            <person name="Mollenhauer M.U."/>
            <person name="Montooth K."/>
            <person name="Mount S.M."/>
            <person name="Mu X."/>
            <person name="Myers E."/>
            <person name="Negre B."/>
            <person name="Newfeld S."/>
            <person name="Nielsen R."/>
            <person name="Noor M.A."/>
            <person name="O'Grady P."/>
            <person name="Pachter L."/>
            <person name="Papaceit M."/>
            <person name="Parisi M.J."/>
            <person name="Parisi M."/>
            <person name="Parts L."/>
            <person name="Pedersen J.S."/>
            <person name="Pesole G."/>
            <person name="Phillippy A.M."/>
            <person name="Ponting C.P."/>
            <person name="Pop M."/>
            <person name="Porcelli D."/>
            <person name="Powell J.R."/>
            <person name="Prohaska S."/>
            <person name="Pruitt K."/>
            <person name="Puig M."/>
            <person name="Quesneville H."/>
            <person name="Ram K.R."/>
            <person name="Rand D."/>
            <person name="Rasmussen M.D."/>
            <person name="Reed L.K."/>
            <person name="Reenan R."/>
            <person name="Reily A."/>
            <person name="Remington K.A."/>
            <person name="Rieger T.T."/>
            <person name="Ritchie M.G."/>
            <person name="Robin C."/>
            <person name="Rogers Y.H."/>
            <person name="Rohde C."/>
            <person name="Rozas J."/>
            <person name="Rubenfield M.J."/>
            <person name="Ruiz A."/>
            <person name="Russo S."/>
            <person name="Salzberg S.L."/>
            <person name="Sanchez-Gracia A."/>
            <person name="Saranga D.J."/>
            <person name="Sato H."/>
            <person name="Schaeffer S.W."/>
            <person name="Schatz M.C."/>
            <person name="Schlenke T."/>
            <person name="Schwartz R."/>
            <person name="Segarra C."/>
            <person name="Singh R.S."/>
            <person name="Sirot L."/>
            <person name="Sirota M."/>
            <person name="Sisneros N.B."/>
            <person name="Smith C.D."/>
            <person name="Smith T.F."/>
            <person name="Spieth J."/>
            <person name="Stage D.E."/>
            <person name="Stark A."/>
            <person name="Stephan W."/>
            <person name="Strausberg R.L."/>
            <person name="Strempel S."/>
            <person name="Sturgill D."/>
            <person name="Sutton G."/>
            <person name="Sutton G.G."/>
            <person name="Tao W."/>
            <person name="Teichmann S."/>
            <person name="Tobari Y.N."/>
            <person name="Tomimura Y."/>
            <person name="Tsolas J.M."/>
            <person name="Valente V.L."/>
            <person name="Venter E."/>
            <person name="Venter J.C."/>
            <person name="Vicario S."/>
            <person name="Vieira F.G."/>
            <person name="Vilella A.J."/>
            <person name="Villasante A."/>
            <person name="Walenz B."/>
            <person name="Wang J."/>
            <person name="Wasserman M."/>
            <person name="Watts T."/>
            <person name="Wilson D."/>
            <person name="Wilson R.K."/>
            <person name="Wing R.A."/>
            <person name="Wolfner M.F."/>
            <person name="Wong A."/>
            <person name="Wong G.K."/>
            <person name="Wu C.I."/>
            <person name="Wu G."/>
            <person name="Yamamoto D."/>
            <person name="Yang H.P."/>
            <person name="Yang S.P."/>
            <person name="Yorke J.A."/>
            <person name="Yoshida K."/>
            <person name="Zdobnov E."/>
            <person name="Zhang P."/>
            <person name="Zhang Y."/>
            <person name="Zimin A.V."/>
            <person name="Baldwin J."/>
            <person name="Abdouelleil A."/>
            <person name="Abdulkadir J."/>
            <person name="Abebe A."/>
            <person name="Abera B."/>
            <person name="Abreu J."/>
            <person name="Acer S.C."/>
            <person name="Aftuck L."/>
            <person name="Alexander A."/>
            <person name="An P."/>
            <person name="Anderson E."/>
            <person name="Anderson S."/>
            <person name="Arachi H."/>
            <person name="Azer M."/>
            <person name="Bachantsang P."/>
            <person name="Barry A."/>
            <person name="Bayul T."/>
            <person name="Berlin A."/>
            <person name="Bessette D."/>
            <person name="Bloom T."/>
            <person name="Blye J."/>
            <person name="Boguslavskiy L."/>
            <person name="Bonnet C."/>
            <person name="Boukhgalter B."/>
            <person name="Bourzgui I."/>
            <person name="Brown A."/>
            <person name="Cahill P."/>
            <person name="Channer S."/>
            <person name="Cheshatsang Y."/>
            <person name="Chuda L."/>
            <person name="Citroen M."/>
            <person name="Collymore A."/>
            <person name="Cooke P."/>
            <person name="Costello M."/>
            <person name="D'Aco K."/>
            <person name="Daza R."/>
            <person name="De Haan G."/>
            <person name="DeGray S."/>
            <person name="DeMaso C."/>
            <person name="Dhargay N."/>
            <person name="Dooley K."/>
            <person name="Dooley E."/>
            <person name="Doricent M."/>
            <person name="Dorje P."/>
            <person name="Dorjee K."/>
            <person name="Dupes A."/>
            <person name="Elong R."/>
            <person name="Falk J."/>
            <person name="Farina A."/>
            <person name="Faro S."/>
            <person name="Ferguson D."/>
            <person name="Fisher S."/>
            <person name="Foley C.D."/>
            <person name="Franke A."/>
            <person name="Friedrich D."/>
            <person name="Gadbois L."/>
            <person name="Gearin G."/>
            <person name="Gearin C.R."/>
            <person name="Giannoukos G."/>
            <person name="Goode T."/>
            <person name="Graham J."/>
            <person name="Grandbois E."/>
            <person name="Grewal S."/>
            <person name="Gyaltsen K."/>
            <person name="Hafez N."/>
            <person name="Hagos B."/>
            <person name="Hall J."/>
            <person name="Henson C."/>
            <person name="Hollinger A."/>
            <person name="Honan T."/>
            <person name="Huard M.D."/>
            <person name="Hughes L."/>
            <person name="Hurhula B."/>
            <person name="Husby M.E."/>
            <person name="Kamat A."/>
            <person name="Kanga B."/>
            <person name="Kashin S."/>
            <person name="Khazanovich D."/>
            <person name="Kisner P."/>
            <person name="Lance K."/>
            <person name="Lara M."/>
            <person name="Lee W."/>
            <person name="Lennon N."/>
            <person name="Letendre F."/>
            <person name="LeVine R."/>
            <person name="Lipovsky A."/>
            <person name="Liu X."/>
            <person name="Liu J."/>
            <person name="Liu S."/>
            <person name="Lokyitsang T."/>
            <person name="Lokyitsang Y."/>
            <person name="Lubonja R."/>
            <person name="Lui A."/>
            <person name="MacDonald P."/>
            <person name="Magnisalis V."/>
            <person name="Maru K."/>
            <person name="Matthews C."/>
            <person name="McCusker W."/>
            <person name="McDonough S."/>
            <person name="Mehta T."/>
            <person name="Meldrim J."/>
            <person name="Meneus L."/>
            <person name="Mihai O."/>
            <person name="Mihalev A."/>
            <person name="Mihova T."/>
            <person name="Mittelman R."/>
            <person name="Mlenga V."/>
            <person name="Montmayeur A."/>
            <person name="Mulrain L."/>
            <person name="Navidi A."/>
            <person name="Naylor J."/>
            <person name="Negash T."/>
            <person name="Nguyen T."/>
            <person name="Nguyen N."/>
            <person name="Nicol R."/>
            <person name="Norbu C."/>
            <person name="Norbu N."/>
            <person name="Novod N."/>
            <person name="O'Neill B."/>
            <person name="Osman S."/>
            <person name="Markiewicz E."/>
            <person name="Oyono O.L."/>
            <person name="Patti C."/>
            <person name="Phunkhang P."/>
            <person name="Pierre F."/>
            <person name="Priest M."/>
            <person name="Raghuraman S."/>
            <person name="Rege F."/>
            <person name="Reyes R."/>
            <person name="Rise C."/>
            <person name="Rogov P."/>
            <person name="Ross K."/>
            <person name="Ryan E."/>
            <person name="Settipalli S."/>
            <person name="Shea T."/>
            <person name="Sherpa N."/>
            <person name="Shi L."/>
            <person name="Shih D."/>
            <person name="Sparrow T."/>
            <person name="Spaulding J."/>
            <person name="Stalker J."/>
            <person name="Stange-Thomann N."/>
            <person name="Stavropoulos S."/>
            <person name="Stone C."/>
            <person name="Strader C."/>
            <person name="Tesfaye S."/>
            <person name="Thomson T."/>
            <person name="Thoulutsang Y."/>
            <person name="Thoulutsang D."/>
            <person name="Topham K."/>
            <person name="Topping I."/>
            <person name="Tsamla T."/>
            <person name="Vassiliev H."/>
            <person name="Vo A."/>
            <person name="Wangchuk T."/>
            <person name="Wangdi T."/>
            <person name="Weiand M."/>
            <person name="Wilkinson J."/>
            <person name="Wilson A."/>
            <person name="Yadav S."/>
            <person name="Young G."/>
            <person name="Yu Q."/>
            <person name="Zembek L."/>
            <person name="Zhong D."/>
            <person name="Zimmer A."/>
            <person name="Zwirko Z."/>
            <person name="Jaffe D.B."/>
            <person name="Alvarez P."/>
            <person name="Brockman W."/>
            <person name="Butler J."/>
            <person name="Chin C."/>
            <person name="Gnerre S."/>
            <person name="Grabherr M."/>
            <person name="Kleber M."/>
            <person name="Mauceli E."/>
            <person name="MacCallum I."/>
        </authorList>
    </citation>
    <scope>NUCLEOTIDE SEQUENCE [LARGE SCALE GENOMIC DNA]</scope>
    <source>
        <strain evidence="4">Rob3c / Tucson 14021-0248.25</strain>
    </source>
</reference>
<dbReference type="EMBL" id="CH480821">
    <property type="protein sequence ID" value="EDW55273.1"/>
    <property type="molecule type" value="Genomic_DNA"/>
</dbReference>
<accession>B4I4Y0</accession>
<protein>
    <submittedName>
        <fullName evidence="3">GM10980</fullName>
    </submittedName>
</protein>
<evidence type="ECO:0000256" key="1">
    <source>
        <dbReference type="SAM" id="MobiDB-lite"/>
    </source>
</evidence>
<dbReference type="AlphaFoldDB" id="B4I4Y0"/>
<organism evidence="4">
    <name type="scientific">Drosophila sechellia</name>
    <name type="common">Fruit fly</name>
    <dbReference type="NCBI Taxonomy" id="7238"/>
    <lineage>
        <taxon>Eukaryota</taxon>
        <taxon>Metazoa</taxon>
        <taxon>Ecdysozoa</taxon>
        <taxon>Arthropoda</taxon>
        <taxon>Hexapoda</taxon>
        <taxon>Insecta</taxon>
        <taxon>Pterygota</taxon>
        <taxon>Neoptera</taxon>
        <taxon>Endopterygota</taxon>
        <taxon>Diptera</taxon>
        <taxon>Brachycera</taxon>
        <taxon>Muscomorpha</taxon>
        <taxon>Ephydroidea</taxon>
        <taxon>Drosophilidae</taxon>
        <taxon>Drosophila</taxon>
        <taxon>Sophophora</taxon>
    </lineage>
</organism>
<feature type="region of interest" description="Disordered" evidence="1">
    <location>
        <begin position="49"/>
        <end position="78"/>
    </location>
</feature>
<evidence type="ECO:0000313" key="3">
    <source>
        <dbReference type="EMBL" id="EDW55273.1"/>
    </source>
</evidence>
<proteinExistence type="predicted"/>
<gene>
    <name evidence="3" type="primary">Dsec\GM10980</name>
    <name evidence="3" type="ORF">Dsec_GM10980</name>
</gene>
<evidence type="ECO:0000313" key="4">
    <source>
        <dbReference type="Proteomes" id="UP000001292"/>
    </source>
</evidence>
<name>B4I4Y0_DROSE</name>
<feature type="chain" id="PRO_5002809953" evidence="2">
    <location>
        <begin position="22"/>
        <end position="78"/>
    </location>
</feature>
<keyword evidence="2" id="KW-0732">Signal</keyword>
<evidence type="ECO:0000256" key="2">
    <source>
        <dbReference type="SAM" id="SignalP"/>
    </source>
</evidence>